<dbReference type="PROSITE" id="PS51318">
    <property type="entry name" value="TAT"/>
    <property type="match status" value="1"/>
</dbReference>
<dbReference type="AlphaFoldDB" id="A0A512DT65"/>
<dbReference type="InterPro" id="IPR006311">
    <property type="entry name" value="TAT_signal"/>
</dbReference>
<evidence type="ECO:0000313" key="5">
    <source>
        <dbReference type="Proteomes" id="UP000321523"/>
    </source>
</evidence>
<dbReference type="GO" id="GO:0043190">
    <property type="term" value="C:ATP-binding cassette (ABC) transporter complex"/>
    <property type="evidence" value="ECO:0007669"/>
    <property type="project" value="InterPro"/>
</dbReference>
<keyword evidence="5" id="KW-1185">Reference proteome</keyword>
<protein>
    <submittedName>
        <fullName evidence="4">Peptide ABC transporter substrate-binding protein</fullName>
    </submittedName>
</protein>
<dbReference type="Gene3D" id="3.40.190.10">
    <property type="entry name" value="Periplasmic binding protein-like II"/>
    <property type="match status" value="1"/>
</dbReference>
<dbReference type="SUPFAM" id="SSF53850">
    <property type="entry name" value="Periplasmic binding protein-like II"/>
    <property type="match status" value="1"/>
</dbReference>
<accession>A0A512DT65</accession>
<evidence type="ECO:0000313" key="4">
    <source>
        <dbReference type="EMBL" id="GEO39657.1"/>
    </source>
</evidence>
<dbReference type="InterPro" id="IPR030678">
    <property type="entry name" value="Peptide/Ni-bd"/>
</dbReference>
<name>A0A512DT65_9PROT</name>
<dbReference type="CDD" id="cd08503">
    <property type="entry name" value="PBP2_NikA_DppA_OppA_like_17"/>
    <property type="match status" value="1"/>
</dbReference>
<dbReference type="InterPro" id="IPR039424">
    <property type="entry name" value="SBP_5"/>
</dbReference>
<dbReference type="InterPro" id="IPR000914">
    <property type="entry name" value="SBP_5_dom"/>
</dbReference>
<evidence type="ECO:0000256" key="1">
    <source>
        <dbReference type="ARBA" id="ARBA00004418"/>
    </source>
</evidence>
<reference evidence="4 5" key="1">
    <citation type="submission" date="2019-07" db="EMBL/GenBank/DDBJ databases">
        <title>Whole genome shotgun sequence of Skermanella aerolata NBRC 106429.</title>
        <authorList>
            <person name="Hosoyama A."/>
            <person name="Uohara A."/>
            <person name="Ohji S."/>
            <person name="Ichikawa N."/>
        </authorList>
    </citation>
    <scope>NUCLEOTIDE SEQUENCE [LARGE SCALE GENOMIC DNA]</scope>
    <source>
        <strain evidence="4 5">NBRC 106429</strain>
    </source>
</reference>
<proteinExistence type="inferred from homology"/>
<dbReference type="GO" id="GO:1904680">
    <property type="term" value="F:peptide transmembrane transporter activity"/>
    <property type="evidence" value="ECO:0007669"/>
    <property type="project" value="TreeGrafter"/>
</dbReference>
<feature type="domain" description="Solute-binding protein family 5" evidence="3">
    <location>
        <begin position="99"/>
        <end position="448"/>
    </location>
</feature>
<comment type="similarity">
    <text evidence="2">Belongs to the bacterial solute-binding protein 5 family.</text>
</comment>
<dbReference type="EMBL" id="BJYZ01000017">
    <property type="protein sequence ID" value="GEO39657.1"/>
    <property type="molecule type" value="Genomic_DNA"/>
</dbReference>
<comment type="caution">
    <text evidence="4">The sequence shown here is derived from an EMBL/GenBank/DDBJ whole genome shotgun (WGS) entry which is preliminary data.</text>
</comment>
<evidence type="ECO:0000259" key="3">
    <source>
        <dbReference type="Pfam" id="PF00496"/>
    </source>
</evidence>
<dbReference type="RefSeq" id="WP_044427563.1">
    <property type="nucleotide sequence ID" value="NZ_BJYZ01000017.1"/>
</dbReference>
<dbReference type="PANTHER" id="PTHR30290">
    <property type="entry name" value="PERIPLASMIC BINDING COMPONENT OF ABC TRANSPORTER"/>
    <property type="match status" value="1"/>
</dbReference>
<organism evidence="4 5">
    <name type="scientific">Skermanella aerolata</name>
    <dbReference type="NCBI Taxonomy" id="393310"/>
    <lineage>
        <taxon>Bacteria</taxon>
        <taxon>Pseudomonadati</taxon>
        <taxon>Pseudomonadota</taxon>
        <taxon>Alphaproteobacteria</taxon>
        <taxon>Rhodospirillales</taxon>
        <taxon>Azospirillaceae</taxon>
        <taxon>Skermanella</taxon>
    </lineage>
</organism>
<dbReference type="Gene3D" id="3.90.76.10">
    <property type="entry name" value="Dipeptide-binding Protein, Domain 1"/>
    <property type="match status" value="1"/>
</dbReference>
<gene>
    <name evidence="4" type="ORF">SAE02_38050</name>
</gene>
<evidence type="ECO:0000256" key="2">
    <source>
        <dbReference type="ARBA" id="ARBA00005695"/>
    </source>
</evidence>
<dbReference type="Gene3D" id="3.10.105.10">
    <property type="entry name" value="Dipeptide-binding Protein, Domain 3"/>
    <property type="match status" value="1"/>
</dbReference>
<dbReference type="PIRSF" id="PIRSF002741">
    <property type="entry name" value="MppA"/>
    <property type="match status" value="1"/>
</dbReference>
<dbReference type="GO" id="GO:0030288">
    <property type="term" value="C:outer membrane-bounded periplasmic space"/>
    <property type="evidence" value="ECO:0007669"/>
    <property type="project" value="UniProtKB-ARBA"/>
</dbReference>
<comment type="subcellular location">
    <subcellularLocation>
        <location evidence="1">Periplasm</location>
    </subcellularLocation>
</comment>
<dbReference type="Pfam" id="PF00496">
    <property type="entry name" value="SBP_bac_5"/>
    <property type="match status" value="1"/>
</dbReference>
<dbReference type="GO" id="GO:0015833">
    <property type="term" value="P:peptide transport"/>
    <property type="evidence" value="ECO:0007669"/>
    <property type="project" value="TreeGrafter"/>
</dbReference>
<dbReference type="Proteomes" id="UP000321523">
    <property type="component" value="Unassembled WGS sequence"/>
</dbReference>
<dbReference type="OrthoDB" id="9803988at2"/>
<sequence length="527" mass="57800">MVKRTDHKFSTAGTSRRQFLAGTSAMALALAFAGTASLSSALLSSAFAQAPAPKRGGSLKVAVPAATTIDPVKLNSSGGIAIVQQAAEYLVYAEPDLTLRPVLATSWEPSEGGKVWTFKLRQGVKFHDGRPMTAADVVASFQRLVDPANASPAAGAMPFLKKDGIAKVDDHTVRFTLDRPIGTFPYFTQTYNCVVLPADYAGNFAEKPVGTGPFKLVSYRPQEGATFERNPDYWDQPKPYLDRLEIQTFESPQPMVLALQSGDIQVVQQLSYIDAQGIRNAPGISLIQADAADHRQLCMRTDMKPFDDKRVRQAVALCFDRPTMVRGLLGGLADVANDHPIAPIYPEKIEIVQRQGNMQKARELLAAAGYPQGFTIDLYTHQYLELPQFAALAQQMLAPAGIKVNLKVEPTNLYYNHWTEVGFGLTDWTSRPVAAQILAQSFRSTAEWNAAHWKNPEFDEMLAKFEAEPDVAARTKIGNDMAALLNEEVPAVIAYFNKNLRASRATVKNLTGSMSNYLDLTQVWVEA</sequence>